<keyword evidence="3" id="KW-1185">Reference proteome</keyword>
<dbReference type="Gene3D" id="2.60.40.150">
    <property type="entry name" value="C2 domain"/>
    <property type="match status" value="1"/>
</dbReference>
<protein>
    <recommendedName>
        <fullName evidence="1">C2 domain-containing protein</fullName>
    </recommendedName>
</protein>
<dbReference type="CDD" id="cd00030">
    <property type="entry name" value="C2"/>
    <property type="match status" value="1"/>
</dbReference>
<dbReference type="InterPro" id="IPR000008">
    <property type="entry name" value="C2_dom"/>
</dbReference>
<dbReference type="PANTHER" id="PTHR47052:SF3">
    <property type="entry name" value="INGRESSION PROTEIN 1"/>
    <property type="match status" value="1"/>
</dbReference>
<dbReference type="PANTHER" id="PTHR47052">
    <property type="entry name" value="CONSERVED SERINE PROLINE-RICH PROTEIN (AFU_ORTHOLOGUE AFUA_2G01790)"/>
    <property type="match status" value="1"/>
</dbReference>
<evidence type="ECO:0000259" key="1">
    <source>
        <dbReference type="PROSITE" id="PS50004"/>
    </source>
</evidence>
<dbReference type="InterPro" id="IPR052981">
    <property type="entry name" value="Ingression_C2_domain"/>
</dbReference>
<name>A0A137P7D7_CONC2</name>
<accession>A0A137P7D7</accession>
<dbReference type="SMART" id="SM00239">
    <property type="entry name" value="C2"/>
    <property type="match status" value="1"/>
</dbReference>
<proteinExistence type="predicted"/>
<dbReference type="AlphaFoldDB" id="A0A137P7D7"/>
<feature type="domain" description="C2" evidence="1">
    <location>
        <begin position="1"/>
        <end position="101"/>
    </location>
</feature>
<dbReference type="EMBL" id="KQ964490">
    <property type="protein sequence ID" value="KXN70879.1"/>
    <property type="molecule type" value="Genomic_DNA"/>
</dbReference>
<dbReference type="OrthoDB" id="270970at2759"/>
<organism evidence="2 3">
    <name type="scientific">Conidiobolus coronatus (strain ATCC 28846 / CBS 209.66 / NRRL 28638)</name>
    <name type="common">Delacroixia coronata</name>
    <dbReference type="NCBI Taxonomy" id="796925"/>
    <lineage>
        <taxon>Eukaryota</taxon>
        <taxon>Fungi</taxon>
        <taxon>Fungi incertae sedis</taxon>
        <taxon>Zoopagomycota</taxon>
        <taxon>Entomophthoromycotina</taxon>
        <taxon>Entomophthoromycetes</taxon>
        <taxon>Entomophthorales</taxon>
        <taxon>Ancylistaceae</taxon>
        <taxon>Conidiobolus</taxon>
    </lineage>
</organism>
<sequence length="120" mass="13584">MGQLEVQIVSARNLANKDGFFGKNDVYAIVKIGHFNKHRTRTHNNAGANCDFNEIARLDVKDGHDIEVEVWDADTLRDDLIGKCKIPLNLIFQQGYVESWYAINEGAKNNGEILLKIRTL</sequence>
<reference evidence="2 3" key="1">
    <citation type="journal article" date="2015" name="Genome Biol. Evol.">
        <title>Phylogenomic analyses indicate that early fungi evolved digesting cell walls of algal ancestors of land plants.</title>
        <authorList>
            <person name="Chang Y."/>
            <person name="Wang S."/>
            <person name="Sekimoto S."/>
            <person name="Aerts A.L."/>
            <person name="Choi C."/>
            <person name="Clum A."/>
            <person name="LaButti K.M."/>
            <person name="Lindquist E.A."/>
            <person name="Yee Ngan C."/>
            <person name="Ohm R.A."/>
            <person name="Salamov A.A."/>
            <person name="Grigoriev I.V."/>
            <person name="Spatafora J.W."/>
            <person name="Berbee M.L."/>
        </authorList>
    </citation>
    <scope>NUCLEOTIDE SEQUENCE [LARGE SCALE GENOMIC DNA]</scope>
    <source>
        <strain evidence="2 3">NRRL 28638</strain>
    </source>
</reference>
<dbReference type="Proteomes" id="UP000070444">
    <property type="component" value="Unassembled WGS sequence"/>
</dbReference>
<dbReference type="PROSITE" id="PS50004">
    <property type="entry name" value="C2"/>
    <property type="match status" value="1"/>
</dbReference>
<evidence type="ECO:0000313" key="3">
    <source>
        <dbReference type="Proteomes" id="UP000070444"/>
    </source>
</evidence>
<dbReference type="Pfam" id="PF00168">
    <property type="entry name" value="C2"/>
    <property type="match status" value="1"/>
</dbReference>
<dbReference type="SUPFAM" id="SSF49562">
    <property type="entry name" value="C2 domain (Calcium/lipid-binding domain, CaLB)"/>
    <property type="match status" value="1"/>
</dbReference>
<dbReference type="InterPro" id="IPR035892">
    <property type="entry name" value="C2_domain_sf"/>
</dbReference>
<evidence type="ECO:0000313" key="2">
    <source>
        <dbReference type="EMBL" id="KXN70879.1"/>
    </source>
</evidence>
<gene>
    <name evidence="2" type="ORF">CONCODRAFT_85012</name>
</gene>
<dbReference type="STRING" id="796925.A0A137P7D7"/>